<keyword evidence="2" id="KW-0001">2Fe-2S</keyword>
<dbReference type="PANTHER" id="PTHR37424:SF1">
    <property type="entry name" value="BACTERIOFERRITIN-ASSOCIATED FERREDOXIN"/>
    <property type="match status" value="1"/>
</dbReference>
<keyword evidence="1" id="KW-0813">Transport</keyword>
<evidence type="ECO:0000313" key="12">
    <source>
        <dbReference type="Proteomes" id="UP000199107"/>
    </source>
</evidence>
<dbReference type="RefSeq" id="WP_089659251.1">
    <property type="nucleotide sequence ID" value="NZ_FNGH01000011.1"/>
</dbReference>
<dbReference type="GO" id="GO:0046872">
    <property type="term" value="F:metal ion binding"/>
    <property type="evidence" value="ECO:0007669"/>
    <property type="project" value="UniProtKB-KW"/>
</dbReference>
<accession>A0A1G9S1Y1</accession>
<gene>
    <name evidence="11" type="ORF">SAMN05192555_11196</name>
</gene>
<keyword evidence="6" id="KW-0411">Iron-sulfur</keyword>
<organism evidence="11 12">
    <name type="scientific">Franzmannia pantelleriensis</name>
    <dbReference type="NCBI Taxonomy" id="48727"/>
    <lineage>
        <taxon>Bacteria</taxon>
        <taxon>Pseudomonadati</taxon>
        <taxon>Pseudomonadota</taxon>
        <taxon>Gammaproteobacteria</taxon>
        <taxon>Oceanospirillales</taxon>
        <taxon>Halomonadaceae</taxon>
        <taxon>Franzmannia</taxon>
    </lineage>
</organism>
<evidence type="ECO:0000259" key="10">
    <source>
        <dbReference type="Pfam" id="PF04324"/>
    </source>
</evidence>
<evidence type="ECO:0000256" key="3">
    <source>
        <dbReference type="ARBA" id="ARBA00022723"/>
    </source>
</evidence>
<evidence type="ECO:0000256" key="9">
    <source>
        <dbReference type="ARBA" id="ARBA00046332"/>
    </source>
</evidence>
<evidence type="ECO:0000313" key="11">
    <source>
        <dbReference type="EMBL" id="SDM28745.1"/>
    </source>
</evidence>
<evidence type="ECO:0000256" key="2">
    <source>
        <dbReference type="ARBA" id="ARBA00022714"/>
    </source>
</evidence>
<dbReference type="Proteomes" id="UP000199107">
    <property type="component" value="Unassembled WGS sequence"/>
</dbReference>
<dbReference type="STRING" id="48727.SAMN05192555_11196"/>
<sequence>MYVCLCNGVTDKAIREAVDGGARSWREVRESTGCATQCGKCACVGKALTREAVVTSMVEANQDLAYAV</sequence>
<dbReference type="GO" id="GO:0051537">
    <property type="term" value="F:2 iron, 2 sulfur cluster binding"/>
    <property type="evidence" value="ECO:0007669"/>
    <property type="project" value="UniProtKB-KW"/>
</dbReference>
<evidence type="ECO:0000256" key="8">
    <source>
        <dbReference type="ARBA" id="ARBA00039386"/>
    </source>
</evidence>
<evidence type="ECO:0000256" key="7">
    <source>
        <dbReference type="ARBA" id="ARBA00034078"/>
    </source>
</evidence>
<dbReference type="Pfam" id="PF04324">
    <property type="entry name" value="Fer2_BFD"/>
    <property type="match status" value="1"/>
</dbReference>
<comment type="similarity">
    <text evidence="9">Belongs to the Bfd family.</text>
</comment>
<keyword evidence="12" id="KW-1185">Reference proteome</keyword>
<protein>
    <recommendedName>
        <fullName evidence="8">Bacterioferritin-associated ferredoxin</fullName>
    </recommendedName>
</protein>
<evidence type="ECO:0000256" key="5">
    <source>
        <dbReference type="ARBA" id="ARBA00023004"/>
    </source>
</evidence>
<keyword evidence="3" id="KW-0479">Metal-binding</keyword>
<dbReference type="PANTHER" id="PTHR37424">
    <property type="entry name" value="BACTERIOFERRITIN-ASSOCIATED FERREDOXIN"/>
    <property type="match status" value="1"/>
</dbReference>
<reference evidence="12" key="1">
    <citation type="submission" date="2016-10" db="EMBL/GenBank/DDBJ databases">
        <authorList>
            <person name="Varghese N."/>
            <person name="Submissions S."/>
        </authorList>
    </citation>
    <scope>NUCLEOTIDE SEQUENCE [LARGE SCALE GENOMIC DNA]</scope>
    <source>
        <strain evidence="12">AAP</strain>
    </source>
</reference>
<feature type="domain" description="BFD-like [2Fe-2S]-binding" evidence="10">
    <location>
        <begin position="2"/>
        <end position="42"/>
    </location>
</feature>
<evidence type="ECO:0000256" key="6">
    <source>
        <dbReference type="ARBA" id="ARBA00023014"/>
    </source>
</evidence>
<evidence type="ECO:0000256" key="4">
    <source>
        <dbReference type="ARBA" id="ARBA00022982"/>
    </source>
</evidence>
<keyword evidence="4" id="KW-0249">Electron transport</keyword>
<name>A0A1G9S1Y1_9GAMM</name>
<comment type="cofactor">
    <cofactor evidence="7">
        <name>[2Fe-2S] cluster</name>
        <dbReference type="ChEBI" id="CHEBI:190135"/>
    </cofactor>
</comment>
<proteinExistence type="inferred from homology"/>
<dbReference type="InterPro" id="IPR052371">
    <property type="entry name" value="BFD-associated_ferredoxin"/>
</dbReference>
<dbReference type="InterPro" id="IPR007419">
    <property type="entry name" value="BFD-like_2Fe2S-bd_dom"/>
</dbReference>
<dbReference type="OrthoDB" id="9815350at2"/>
<dbReference type="Gene3D" id="1.10.10.1100">
    <property type="entry name" value="BFD-like [2Fe-2S]-binding domain"/>
    <property type="match status" value="1"/>
</dbReference>
<dbReference type="EMBL" id="FNGH01000011">
    <property type="protein sequence ID" value="SDM28745.1"/>
    <property type="molecule type" value="Genomic_DNA"/>
</dbReference>
<dbReference type="InterPro" id="IPR041854">
    <property type="entry name" value="BFD-like_2Fe2S-bd_dom_sf"/>
</dbReference>
<dbReference type="AlphaFoldDB" id="A0A1G9S1Y1"/>
<keyword evidence="5" id="KW-0408">Iron</keyword>
<evidence type="ECO:0000256" key="1">
    <source>
        <dbReference type="ARBA" id="ARBA00022448"/>
    </source>
</evidence>